<dbReference type="OrthoDB" id="596512at2"/>
<organism evidence="1 2">
    <name type="scientific">Cochleicola gelatinilyticus</name>
    <dbReference type="NCBI Taxonomy" id="1763537"/>
    <lineage>
        <taxon>Bacteria</taxon>
        <taxon>Pseudomonadati</taxon>
        <taxon>Bacteroidota</taxon>
        <taxon>Flavobacteriia</taxon>
        <taxon>Flavobacteriales</taxon>
        <taxon>Flavobacteriaceae</taxon>
        <taxon>Cochleicola</taxon>
    </lineage>
</organism>
<accession>A0A167G895</accession>
<keyword evidence="2" id="KW-1185">Reference proteome</keyword>
<dbReference type="RefSeq" id="WP_157632622.1">
    <property type="nucleotide sequence ID" value="NZ_LRXL01000049.1"/>
</dbReference>
<proteinExistence type="predicted"/>
<protein>
    <recommendedName>
        <fullName evidence="3">Capsule assembly Wzi family protein</fullName>
    </recommendedName>
</protein>
<sequence>MGLTSHIVNAQNFDIETTVSGGGFVSNDNELPFWIVANSYGAIFSETDYLGTVQSKATYKLSKSSSIEVGAGAFLRNGTSDEVQRDELYLEFRNSWLKATLGSKRVVDKFGGLSVVANNFFRSGNTRALPGLILEASEPLKLSDKFEIDWAIAHYSLNDDRYVDDTRLHYKKFHLIWNLNNKSFLKGGITHYAQWGGFSPEDGQQPDDFSAFIDIFLAKKGGGEAAQTDQDNVLGNHLGSYDLEYTYTPSTGSYSLYHQHPFEDGSGTRLKNFPDGIWGFSFMPNAKDYTPFVKALIIEYIQTTDQSGSGGVSGSDNYFNSGFYRSGFSYEGRSIGLPFIYFNQDLTRTANSRVRGIHFGISASRKKWAYFLKTSLINNLGTYGAPILPKEHTIYNSFKISYTMETYGTFSMNLGYDYSDRREDVYGGQMQYSYSF</sequence>
<gene>
    <name evidence="1" type="ORF">ULVI_12525</name>
</gene>
<dbReference type="Pfam" id="PF14052">
    <property type="entry name" value="Caps_assemb_Wzi"/>
    <property type="match status" value="1"/>
</dbReference>
<dbReference type="STRING" id="1763537.ULVI_12525"/>
<comment type="caution">
    <text evidence="1">The sequence shown here is derived from an EMBL/GenBank/DDBJ whole genome shotgun (WGS) entry which is preliminary data.</text>
</comment>
<dbReference type="EMBL" id="LRXL01000049">
    <property type="protein sequence ID" value="OAB77322.1"/>
    <property type="molecule type" value="Genomic_DNA"/>
</dbReference>
<dbReference type="InterPro" id="IPR038636">
    <property type="entry name" value="Wzi_sf"/>
</dbReference>
<dbReference type="Gene3D" id="2.40.160.130">
    <property type="entry name" value="Capsule assembly protein Wzi"/>
    <property type="match status" value="1"/>
</dbReference>
<evidence type="ECO:0000313" key="2">
    <source>
        <dbReference type="Proteomes" id="UP000077013"/>
    </source>
</evidence>
<reference evidence="1 2" key="1">
    <citation type="submission" date="2016-02" db="EMBL/GenBank/DDBJ databases">
        <title>Ulvibacter sp. LPB0005, isolated from Thais luteostoma.</title>
        <authorList>
            <person name="Shin S.-K."/>
            <person name="Yi H."/>
        </authorList>
    </citation>
    <scope>NUCLEOTIDE SEQUENCE [LARGE SCALE GENOMIC DNA]</scope>
    <source>
        <strain evidence="1 2">LPB0005</strain>
    </source>
</reference>
<dbReference type="Proteomes" id="UP000077013">
    <property type="component" value="Unassembled WGS sequence"/>
</dbReference>
<evidence type="ECO:0008006" key="3">
    <source>
        <dbReference type="Google" id="ProtNLM"/>
    </source>
</evidence>
<dbReference type="InterPro" id="IPR026950">
    <property type="entry name" value="Caps_assemb_Wzi"/>
</dbReference>
<name>A0A167G895_9FLAO</name>
<evidence type="ECO:0000313" key="1">
    <source>
        <dbReference type="EMBL" id="OAB77322.1"/>
    </source>
</evidence>
<dbReference type="AlphaFoldDB" id="A0A167G895"/>